<dbReference type="InterPro" id="IPR036397">
    <property type="entry name" value="RNaseH_sf"/>
</dbReference>
<sequence length="59" mass="6975">MKEENSLFSLLSSLFSLLSSLFSLLSPPNRVPQYSPDLNPIEHWWQKNQERYQKRTPPV</sequence>
<dbReference type="Gene3D" id="3.30.420.10">
    <property type="entry name" value="Ribonuclease H-like superfamily/Ribonuclease H"/>
    <property type="match status" value="1"/>
</dbReference>
<evidence type="ECO:0000313" key="1">
    <source>
        <dbReference type="EMBL" id="MBD2544408.1"/>
    </source>
</evidence>
<protein>
    <submittedName>
        <fullName evidence="1">Transposase</fullName>
    </submittedName>
</protein>
<accession>A0ABR8EE06</accession>
<keyword evidence="2" id="KW-1185">Reference proteome</keyword>
<evidence type="ECO:0000313" key="2">
    <source>
        <dbReference type="Proteomes" id="UP000641954"/>
    </source>
</evidence>
<gene>
    <name evidence="1" type="ORF">H6G72_11285</name>
</gene>
<reference evidence="1 2" key="1">
    <citation type="journal article" date="2020" name="ISME J.">
        <title>Comparative genomics reveals insights into cyanobacterial evolution and habitat adaptation.</title>
        <authorList>
            <person name="Chen M.Y."/>
            <person name="Teng W.K."/>
            <person name="Zhao L."/>
            <person name="Hu C.X."/>
            <person name="Zhou Y.K."/>
            <person name="Han B.P."/>
            <person name="Song L.R."/>
            <person name="Shu W.S."/>
        </authorList>
    </citation>
    <scope>NUCLEOTIDE SEQUENCE [LARGE SCALE GENOMIC DNA]</scope>
    <source>
        <strain evidence="1 2">FACHB-1370</strain>
    </source>
</reference>
<comment type="caution">
    <text evidence="1">The sequence shown here is derived from an EMBL/GenBank/DDBJ whole genome shotgun (WGS) entry which is preliminary data.</text>
</comment>
<organism evidence="1 2">
    <name type="scientific">Planktothricoides raciborskii FACHB-1370</name>
    <dbReference type="NCBI Taxonomy" id="2949576"/>
    <lineage>
        <taxon>Bacteria</taxon>
        <taxon>Bacillati</taxon>
        <taxon>Cyanobacteriota</taxon>
        <taxon>Cyanophyceae</taxon>
        <taxon>Oscillatoriophycideae</taxon>
        <taxon>Oscillatoriales</taxon>
        <taxon>Oscillatoriaceae</taxon>
        <taxon>Planktothricoides</taxon>
    </lineage>
</organism>
<name>A0ABR8EE06_9CYAN</name>
<dbReference type="EMBL" id="JACJSK010000012">
    <property type="protein sequence ID" value="MBD2544408.1"/>
    <property type="molecule type" value="Genomic_DNA"/>
</dbReference>
<proteinExistence type="predicted"/>
<dbReference type="Proteomes" id="UP000641954">
    <property type="component" value="Unassembled WGS sequence"/>
</dbReference>